<dbReference type="GO" id="GO:0051539">
    <property type="term" value="F:4 iron, 4 sulfur cluster binding"/>
    <property type="evidence" value="ECO:0007669"/>
    <property type="project" value="UniProtKB-KW"/>
</dbReference>
<gene>
    <name evidence="3" type="primary">lipA_1</name>
    <name evidence="3" type="ORF">NCTC13533_03671</name>
</gene>
<dbReference type="Proteomes" id="UP000255224">
    <property type="component" value="Unassembled WGS sequence"/>
</dbReference>
<dbReference type="GO" id="GO:0016992">
    <property type="term" value="F:lipoate synthase activity"/>
    <property type="evidence" value="ECO:0007669"/>
    <property type="project" value="UniProtKB-EC"/>
</dbReference>
<keyword evidence="2" id="KW-0479">Metal-binding</keyword>
<sequence>MPNVDVITLGQYLQPTKKHLPVKRFITPEEFDELGDFARSFRFQTCGELSTSQKFLPR</sequence>
<keyword evidence="2" id="KW-0411">Iron-sulfur</keyword>
<dbReference type="InterPro" id="IPR003698">
    <property type="entry name" value="Lipoyl_synth"/>
</dbReference>
<dbReference type="EC" id="2.8.1.8" evidence="3"/>
<evidence type="ECO:0000313" key="4">
    <source>
        <dbReference type="Proteomes" id="UP000255224"/>
    </source>
</evidence>
<dbReference type="PANTHER" id="PTHR10949:SF0">
    <property type="entry name" value="LIPOYL SYNTHASE, MITOCHONDRIAL"/>
    <property type="match status" value="1"/>
</dbReference>
<evidence type="ECO:0000313" key="3">
    <source>
        <dbReference type="EMBL" id="STD04572.1"/>
    </source>
</evidence>
<comment type="cofactor">
    <cofactor evidence="1">
        <name>[4Fe-4S] cluster</name>
        <dbReference type="ChEBI" id="CHEBI:49883"/>
    </cofactor>
</comment>
<evidence type="ECO:0000256" key="1">
    <source>
        <dbReference type="ARBA" id="ARBA00001966"/>
    </source>
</evidence>
<keyword evidence="3" id="KW-0808">Transferase</keyword>
<protein>
    <submittedName>
        <fullName evidence="3">Lipoyl synthase</fullName>
        <ecNumber evidence="3">2.8.1.8</ecNumber>
    </submittedName>
</protein>
<dbReference type="AlphaFoldDB" id="A0A376E895"/>
<evidence type="ECO:0000256" key="2">
    <source>
        <dbReference type="ARBA" id="ARBA00022485"/>
    </source>
</evidence>
<dbReference type="PANTHER" id="PTHR10949">
    <property type="entry name" value="LIPOYL SYNTHASE"/>
    <property type="match status" value="1"/>
</dbReference>
<organism evidence="3 4">
    <name type="scientific">Chryseobacterium carnipullorum</name>
    <dbReference type="NCBI Taxonomy" id="1124835"/>
    <lineage>
        <taxon>Bacteria</taxon>
        <taxon>Pseudomonadati</taxon>
        <taxon>Bacteroidota</taxon>
        <taxon>Flavobacteriia</taxon>
        <taxon>Flavobacteriales</taxon>
        <taxon>Weeksellaceae</taxon>
        <taxon>Chryseobacterium group</taxon>
        <taxon>Chryseobacterium</taxon>
    </lineage>
</organism>
<reference evidence="3 4" key="1">
    <citation type="submission" date="2018-06" db="EMBL/GenBank/DDBJ databases">
        <authorList>
            <consortium name="Pathogen Informatics"/>
            <person name="Doyle S."/>
        </authorList>
    </citation>
    <scope>NUCLEOTIDE SEQUENCE [LARGE SCALE GENOMIC DNA]</scope>
    <source>
        <strain evidence="3 4">NCTC13533</strain>
    </source>
</reference>
<keyword evidence="2" id="KW-0408">Iron</keyword>
<name>A0A376E895_CHRCU</name>
<accession>A0A376E895</accession>
<keyword evidence="2" id="KW-0004">4Fe-4S</keyword>
<proteinExistence type="predicted"/>
<dbReference type="EMBL" id="UFVQ01000003">
    <property type="protein sequence ID" value="STD04572.1"/>
    <property type="molecule type" value="Genomic_DNA"/>
</dbReference>